<dbReference type="InterPro" id="IPR000277">
    <property type="entry name" value="Cys/Met-Metab_PyrdxlP-dep_enz"/>
</dbReference>
<evidence type="ECO:0000256" key="4">
    <source>
        <dbReference type="ARBA" id="ARBA00022898"/>
    </source>
</evidence>
<evidence type="ECO:0000313" key="8">
    <source>
        <dbReference type="Proteomes" id="UP000068447"/>
    </source>
</evidence>
<dbReference type="GO" id="GO:0005737">
    <property type="term" value="C:cytoplasm"/>
    <property type="evidence" value="ECO:0007669"/>
    <property type="project" value="TreeGrafter"/>
</dbReference>
<organism evidence="7 8">
    <name type="scientific">Lacimicrobium alkaliphilum</name>
    <dbReference type="NCBI Taxonomy" id="1526571"/>
    <lineage>
        <taxon>Bacteria</taxon>
        <taxon>Pseudomonadati</taxon>
        <taxon>Pseudomonadota</taxon>
        <taxon>Gammaproteobacteria</taxon>
        <taxon>Alteromonadales</taxon>
        <taxon>Alteromonadaceae</taxon>
        <taxon>Lacimicrobium</taxon>
    </lineage>
</organism>
<dbReference type="Gene3D" id="3.90.1150.10">
    <property type="entry name" value="Aspartate Aminotransferase, domain 1"/>
    <property type="match status" value="1"/>
</dbReference>
<evidence type="ECO:0000256" key="6">
    <source>
        <dbReference type="RuleBase" id="RU362118"/>
    </source>
</evidence>
<name>A0A0U2Z713_9ALTE</name>
<dbReference type="Pfam" id="PF01053">
    <property type="entry name" value="Cys_Met_Meta_PP"/>
    <property type="match status" value="1"/>
</dbReference>
<dbReference type="PANTHER" id="PTHR43797">
    <property type="entry name" value="HOMOCYSTEINE/CYSTEINE SYNTHASE"/>
    <property type="match status" value="1"/>
</dbReference>
<dbReference type="PIRSF" id="PIRSF001434">
    <property type="entry name" value="CGS"/>
    <property type="match status" value="1"/>
</dbReference>
<sequence>MDFKGFTTRLVHADRLLNKPEDGAVHQATTNSVLFEYPQVEDLVDVFQGRQNGHAYSRQSSASINALQNILADMEGGVAALTFATGMAAITTTLLTLLRQGDHLILSQFLFGNTNSFADTLRGLGIEVSLVDVTDVTKVEAAIQDNTKAVYLETIANPVTQVADLQAIGELCEQNKLVYMVDNTMTPAFLFDAKAAKASLLMGSLTKYVAGHGHVLGGAVIDTGLYDWQQFVNINPAYKSQPPELWGITQIKKKGLRDMGGCLTPDSAHLISVGLETLALRMEKCCNNALKLATFLASHDKVDKVYYPGLSDHPQHQLSRQLFKYYGGILSVDLKPDLDCFAFLNKLRLVLNATHLGDTRTLAIPVAHTIYYEMGAEQRAKMAISDNMIRLSVGIEDIEDVIDDFKQALDAI</sequence>
<feature type="modified residue" description="N6-(pyridoxal phosphate)lysine" evidence="5">
    <location>
        <position position="207"/>
    </location>
</feature>
<dbReference type="InterPro" id="IPR015422">
    <property type="entry name" value="PyrdxlP-dep_Trfase_small"/>
</dbReference>
<comment type="cofactor">
    <cofactor evidence="1 6">
        <name>pyridoxal 5'-phosphate</name>
        <dbReference type="ChEBI" id="CHEBI:597326"/>
    </cofactor>
</comment>
<dbReference type="Proteomes" id="UP000068447">
    <property type="component" value="Chromosome"/>
</dbReference>
<evidence type="ECO:0000256" key="1">
    <source>
        <dbReference type="ARBA" id="ARBA00001933"/>
    </source>
</evidence>
<dbReference type="SUPFAM" id="SSF53383">
    <property type="entry name" value="PLP-dependent transferases"/>
    <property type="match status" value="1"/>
</dbReference>
<dbReference type="GO" id="GO:0019346">
    <property type="term" value="P:transsulfuration"/>
    <property type="evidence" value="ECO:0007669"/>
    <property type="project" value="InterPro"/>
</dbReference>
<evidence type="ECO:0000256" key="2">
    <source>
        <dbReference type="ARBA" id="ARBA00009077"/>
    </source>
</evidence>
<dbReference type="GO" id="GO:0006535">
    <property type="term" value="P:cysteine biosynthetic process from serine"/>
    <property type="evidence" value="ECO:0007669"/>
    <property type="project" value="TreeGrafter"/>
</dbReference>
<evidence type="ECO:0008006" key="9">
    <source>
        <dbReference type="Google" id="ProtNLM"/>
    </source>
</evidence>
<dbReference type="Gene3D" id="3.40.640.10">
    <property type="entry name" value="Type I PLP-dependent aspartate aminotransferase-like (Major domain)"/>
    <property type="match status" value="1"/>
</dbReference>
<proteinExistence type="inferred from homology"/>
<keyword evidence="4 5" id="KW-0663">Pyridoxal phosphate</keyword>
<dbReference type="GO" id="GO:0004124">
    <property type="term" value="F:cysteine synthase activity"/>
    <property type="evidence" value="ECO:0007669"/>
    <property type="project" value="TreeGrafter"/>
</dbReference>
<evidence type="ECO:0000256" key="3">
    <source>
        <dbReference type="ARBA" id="ARBA00022679"/>
    </source>
</evidence>
<dbReference type="GO" id="GO:0003961">
    <property type="term" value="F:O-acetylhomoserine aminocarboxypropyltransferase activity"/>
    <property type="evidence" value="ECO:0007669"/>
    <property type="project" value="TreeGrafter"/>
</dbReference>
<keyword evidence="3" id="KW-0808">Transferase</keyword>
<dbReference type="InterPro" id="IPR006235">
    <property type="entry name" value="OAc-hSer/O-AcSer_sulfhydrylase"/>
</dbReference>
<reference evidence="7 8" key="1">
    <citation type="submission" date="2015-12" db="EMBL/GenBank/DDBJ databases">
        <title>Complete genome of Lacimicrobium alkaliphilum KCTC 32984.</title>
        <authorList>
            <person name="Kim S.-G."/>
            <person name="Lee Y.-J."/>
        </authorList>
    </citation>
    <scope>NUCLEOTIDE SEQUENCE [LARGE SCALE GENOMIC DNA]</scope>
    <source>
        <strain evidence="7 8">YelD216</strain>
    </source>
</reference>
<dbReference type="GO" id="GO:0071269">
    <property type="term" value="P:L-homocysteine biosynthetic process"/>
    <property type="evidence" value="ECO:0007669"/>
    <property type="project" value="TreeGrafter"/>
</dbReference>
<dbReference type="KEGG" id="lal:AT746_10780"/>
<dbReference type="InterPro" id="IPR015424">
    <property type="entry name" value="PyrdxlP-dep_Trfase"/>
</dbReference>
<dbReference type="STRING" id="1526571.AT746_10780"/>
<gene>
    <name evidence="7" type="ORF">AT746_10780</name>
</gene>
<dbReference type="EMBL" id="CP013650">
    <property type="protein sequence ID" value="ALS98707.1"/>
    <property type="molecule type" value="Genomic_DNA"/>
</dbReference>
<protein>
    <recommendedName>
        <fullName evidence="9">Cystathionine gamma-synthase</fullName>
    </recommendedName>
</protein>
<comment type="similarity">
    <text evidence="2 6">Belongs to the trans-sulfuration enzymes family.</text>
</comment>
<dbReference type="PANTHER" id="PTHR43797:SF2">
    <property type="entry name" value="HOMOCYSTEINE_CYSTEINE SYNTHASE"/>
    <property type="match status" value="1"/>
</dbReference>
<keyword evidence="8" id="KW-1185">Reference proteome</keyword>
<dbReference type="RefSeq" id="WP_062480187.1">
    <property type="nucleotide sequence ID" value="NZ_CP013650.1"/>
</dbReference>
<dbReference type="GO" id="GO:0030170">
    <property type="term" value="F:pyridoxal phosphate binding"/>
    <property type="evidence" value="ECO:0007669"/>
    <property type="project" value="InterPro"/>
</dbReference>
<accession>A0A0U2Z713</accession>
<dbReference type="OrthoDB" id="9805807at2"/>
<evidence type="ECO:0000313" key="7">
    <source>
        <dbReference type="EMBL" id="ALS98707.1"/>
    </source>
</evidence>
<dbReference type="AlphaFoldDB" id="A0A0U2Z713"/>
<dbReference type="InterPro" id="IPR015421">
    <property type="entry name" value="PyrdxlP-dep_Trfase_major"/>
</dbReference>
<evidence type="ECO:0000256" key="5">
    <source>
        <dbReference type="PIRSR" id="PIRSR001434-2"/>
    </source>
</evidence>
<dbReference type="NCBIfam" id="NF004609">
    <property type="entry name" value="PRK05939.1"/>
    <property type="match status" value="1"/>
</dbReference>